<dbReference type="RefSeq" id="WP_114498890.1">
    <property type="nucleotide sequence ID" value="NZ_QPJW01000017.1"/>
</dbReference>
<comment type="caution">
    <text evidence="1">The sequence shown here is derived from an EMBL/GenBank/DDBJ whole genome shotgun (WGS) entry which is preliminary data.</text>
</comment>
<dbReference type="EMBL" id="QPJW01000017">
    <property type="protein sequence ID" value="RCX14420.1"/>
    <property type="molecule type" value="Genomic_DNA"/>
</dbReference>
<organism evidence="1 2">
    <name type="scientific">Fontibacillus phaseoli</name>
    <dbReference type="NCBI Taxonomy" id="1416533"/>
    <lineage>
        <taxon>Bacteria</taxon>
        <taxon>Bacillati</taxon>
        <taxon>Bacillota</taxon>
        <taxon>Bacilli</taxon>
        <taxon>Bacillales</taxon>
        <taxon>Paenibacillaceae</taxon>
        <taxon>Fontibacillus</taxon>
    </lineage>
</organism>
<dbReference type="InterPro" id="IPR015231">
    <property type="entry name" value="DUF1934"/>
</dbReference>
<gene>
    <name evidence="1" type="ORF">DFP94_11728</name>
</gene>
<evidence type="ECO:0000313" key="2">
    <source>
        <dbReference type="Proteomes" id="UP000253090"/>
    </source>
</evidence>
<protein>
    <submittedName>
        <fullName evidence="1">Uncharacterized beta-barrel protein YwiB (DUF1934 family)</fullName>
    </submittedName>
</protein>
<accession>A0A369AYB6</accession>
<dbReference type="Proteomes" id="UP000253090">
    <property type="component" value="Unassembled WGS sequence"/>
</dbReference>
<dbReference type="OrthoDB" id="2641675at2"/>
<dbReference type="AlphaFoldDB" id="A0A369AYB6"/>
<dbReference type="InterPro" id="IPR012674">
    <property type="entry name" value="Calycin"/>
</dbReference>
<dbReference type="Gene3D" id="2.40.128.20">
    <property type="match status" value="1"/>
</dbReference>
<evidence type="ECO:0000313" key="1">
    <source>
        <dbReference type="EMBL" id="RCX14420.1"/>
    </source>
</evidence>
<proteinExistence type="predicted"/>
<dbReference type="SUPFAM" id="SSF50814">
    <property type="entry name" value="Lipocalins"/>
    <property type="match status" value="1"/>
</dbReference>
<keyword evidence="2" id="KW-1185">Reference proteome</keyword>
<reference evidence="1 2" key="1">
    <citation type="submission" date="2018-07" db="EMBL/GenBank/DDBJ databases">
        <title>Genomic Encyclopedia of Type Strains, Phase III (KMG-III): the genomes of soil and plant-associated and newly described type strains.</title>
        <authorList>
            <person name="Whitman W."/>
        </authorList>
    </citation>
    <scope>NUCLEOTIDE SEQUENCE [LARGE SCALE GENOMIC DNA]</scope>
    <source>
        <strain evidence="1 2">CECT 8333</strain>
    </source>
</reference>
<name>A0A369AYB6_9BACL</name>
<dbReference type="Pfam" id="PF09148">
    <property type="entry name" value="DUF1934"/>
    <property type="match status" value="1"/>
</dbReference>
<sequence length="139" mass="15752">MPDQSRAKIVVTSRQNGEETLQEVTGEVFVRGDAAYIKYEEPEPGANGGTTRTMIKISGGELKIMRHGEVESEQTFQVGRKLPGFYRAPFTKFNLSTHTRTLETRLNGPYGHIAWEYDLFVYEELSGHFANSLHIQEEV</sequence>